<sequence length="130" mass="14190">MADDKPTRDIDVSIEDMNLQDELPDLDDLDLDLNDLDDDGIHSEHATAPASSVNLLKSIPVDITVEVARKTLILDELLNLKSGSVVMLEKHEGDPVDIKINGTSFGTGEIVSKNGQYGVRLLSIIKKPNQ</sequence>
<keyword evidence="7" id="KW-0472">Membrane</keyword>
<dbReference type="STRING" id="990268.JCM19235_4081"/>
<evidence type="ECO:0000256" key="7">
    <source>
        <dbReference type="ARBA" id="ARBA00023136"/>
    </source>
</evidence>
<dbReference type="InterPro" id="IPR001543">
    <property type="entry name" value="FliN-like_C"/>
</dbReference>
<gene>
    <name evidence="9" type="ORF">JCM19235_4081</name>
</gene>
<evidence type="ECO:0000256" key="6">
    <source>
        <dbReference type="ARBA" id="ARBA00022779"/>
    </source>
</evidence>
<evidence type="ECO:0000313" key="9">
    <source>
        <dbReference type="EMBL" id="GAL19881.1"/>
    </source>
</evidence>
<dbReference type="PRINTS" id="PR00956">
    <property type="entry name" value="FLGMOTORFLIN"/>
</dbReference>
<keyword evidence="9" id="KW-0282">Flagellum</keyword>
<dbReference type="InterPro" id="IPR001172">
    <property type="entry name" value="FliN_T3SS_HrcQb"/>
</dbReference>
<comment type="similarity">
    <text evidence="2">Belongs to the FliN/MopA/SpaO family.</text>
</comment>
<comment type="subcellular location">
    <subcellularLocation>
        <location evidence="1">Cell membrane</location>
        <topology evidence="1">Peripheral membrane protein</topology>
        <orientation evidence="1">Cytoplasmic side</orientation>
    </subcellularLocation>
</comment>
<dbReference type="Proteomes" id="UP000029228">
    <property type="component" value="Unassembled WGS sequence"/>
</dbReference>
<dbReference type="GO" id="GO:0009425">
    <property type="term" value="C:bacterial-type flagellum basal body"/>
    <property type="evidence" value="ECO:0007669"/>
    <property type="project" value="InterPro"/>
</dbReference>
<feature type="domain" description="Flagellar motor switch protein FliN-like C-terminal" evidence="8">
    <location>
        <begin position="55"/>
        <end position="125"/>
    </location>
</feature>
<keyword evidence="9" id="KW-0966">Cell projection</keyword>
<keyword evidence="5" id="KW-0145">Chemotaxis</keyword>
<comment type="caution">
    <text evidence="9">The sequence shown here is derived from an EMBL/GenBank/DDBJ whole genome shotgun (WGS) entry which is preliminary data.</text>
</comment>
<dbReference type="GO" id="GO:0005886">
    <property type="term" value="C:plasma membrane"/>
    <property type="evidence" value="ECO:0007669"/>
    <property type="project" value="UniProtKB-SubCell"/>
</dbReference>
<dbReference type="Gene3D" id="2.30.330.10">
    <property type="entry name" value="SpoA-like"/>
    <property type="match status" value="1"/>
</dbReference>
<keyword evidence="4" id="KW-1003">Cell membrane</keyword>
<dbReference type="PANTHER" id="PTHR43484:SF1">
    <property type="entry name" value="FLAGELLAR MOTOR SWITCH PROTEIN FLIN"/>
    <property type="match status" value="1"/>
</dbReference>
<evidence type="ECO:0000256" key="5">
    <source>
        <dbReference type="ARBA" id="ARBA00022500"/>
    </source>
</evidence>
<evidence type="ECO:0000259" key="8">
    <source>
        <dbReference type="Pfam" id="PF01052"/>
    </source>
</evidence>
<dbReference type="OrthoDB" id="5906296at2"/>
<evidence type="ECO:0000256" key="2">
    <source>
        <dbReference type="ARBA" id="ARBA00009226"/>
    </source>
</evidence>
<dbReference type="PANTHER" id="PTHR43484">
    <property type="match status" value="1"/>
</dbReference>
<dbReference type="Pfam" id="PF01052">
    <property type="entry name" value="FliMN_C"/>
    <property type="match status" value="1"/>
</dbReference>
<accession>A0A090RX67</accession>
<dbReference type="InterPro" id="IPR036429">
    <property type="entry name" value="SpoA-like_sf"/>
</dbReference>
<dbReference type="GO" id="GO:0003774">
    <property type="term" value="F:cytoskeletal motor activity"/>
    <property type="evidence" value="ECO:0007669"/>
    <property type="project" value="InterPro"/>
</dbReference>
<dbReference type="EMBL" id="BBMR01000005">
    <property type="protein sequence ID" value="GAL19881.1"/>
    <property type="molecule type" value="Genomic_DNA"/>
</dbReference>
<evidence type="ECO:0000256" key="1">
    <source>
        <dbReference type="ARBA" id="ARBA00004413"/>
    </source>
</evidence>
<protein>
    <recommendedName>
        <fullName evidence="3">Flagellar motor switch protein FliN</fullName>
    </recommendedName>
</protein>
<keyword evidence="6" id="KW-0283">Flagellar rotation</keyword>
<evidence type="ECO:0000313" key="10">
    <source>
        <dbReference type="Proteomes" id="UP000029228"/>
    </source>
</evidence>
<keyword evidence="9" id="KW-0969">Cilium</keyword>
<proteinExistence type="inferred from homology"/>
<organism evidence="9 10">
    <name type="scientific">Vibrio maritimus</name>
    <dbReference type="NCBI Taxonomy" id="990268"/>
    <lineage>
        <taxon>Bacteria</taxon>
        <taxon>Pseudomonadati</taxon>
        <taxon>Pseudomonadota</taxon>
        <taxon>Gammaproteobacteria</taxon>
        <taxon>Vibrionales</taxon>
        <taxon>Vibrionaceae</taxon>
        <taxon>Vibrio</taxon>
    </lineage>
</organism>
<dbReference type="GO" id="GO:0071973">
    <property type="term" value="P:bacterial-type flagellum-dependent cell motility"/>
    <property type="evidence" value="ECO:0007669"/>
    <property type="project" value="InterPro"/>
</dbReference>
<dbReference type="SUPFAM" id="SSF101801">
    <property type="entry name" value="Surface presentation of antigens (SPOA)"/>
    <property type="match status" value="1"/>
</dbReference>
<dbReference type="GO" id="GO:0006935">
    <property type="term" value="P:chemotaxis"/>
    <property type="evidence" value="ECO:0007669"/>
    <property type="project" value="UniProtKB-KW"/>
</dbReference>
<dbReference type="AlphaFoldDB" id="A0A090RX67"/>
<evidence type="ECO:0000256" key="4">
    <source>
        <dbReference type="ARBA" id="ARBA00022475"/>
    </source>
</evidence>
<keyword evidence="10" id="KW-1185">Reference proteome</keyword>
<name>A0A090RX67_9VIBR</name>
<reference evidence="9 10" key="1">
    <citation type="submission" date="2014-09" db="EMBL/GenBank/DDBJ databases">
        <title>Vibrio maritimus JCM 19235. (C45) whole genome shotgun sequence.</title>
        <authorList>
            <person name="Sawabe T."/>
            <person name="Meirelles P."/>
            <person name="Nakanishi M."/>
            <person name="Sayaka M."/>
            <person name="Hattori M."/>
            <person name="Ohkuma M."/>
        </authorList>
    </citation>
    <scope>NUCLEOTIDE SEQUENCE [LARGE SCALE GENOMIC DNA]</scope>
    <source>
        <strain evidence="10">JCM19235</strain>
    </source>
</reference>
<evidence type="ECO:0000256" key="3">
    <source>
        <dbReference type="ARBA" id="ARBA00021897"/>
    </source>
</evidence>
<dbReference type="InterPro" id="IPR051469">
    <property type="entry name" value="FliN/MopA/SpaO"/>
</dbReference>